<sequence length="57" mass="6549">MLVNLGGIFEYYYISINYLGILVSWLSLSLILGLIFVGEIYLNRKVSKHNLAVTRKE</sequence>
<gene>
    <name evidence="2" type="ORF">MICAK_5240002</name>
</gene>
<keyword evidence="1" id="KW-0472">Membrane</keyword>
<dbReference type="Proteomes" id="UP000004047">
    <property type="component" value="Unassembled WGS sequence"/>
</dbReference>
<accession>I4IWG1</accession>
<dbReference type="HOGENOM" id="CLU_2991646_0_0_3"/>
<keyword evidence="1" id="KW-0812">Transmembrane</keyword>
<feature type="transmembrane region" description="Helical" evidence="1">
    <location>
        <begin position="12"/>
        <end position="38"/>
    </location>
</feature>
<evidence type="ECO:0000313" key="3">
    <source>
        <dbReference type="Proteomes" id="UP000004047"/>
    </source>
</evidence>
<dbReference type="EMBL" id="CAIQ01000473">
    <property type="protein sequence ID" value="CCI38635.1"/>
    <property type="molecule type" value="Genomic_DNA"/>
</dbReference>
<protein>
    <submittedName>
        <fullName evidence="2">Uncharacterized protein</fullName>
    </submittedName>
</protein>
<name>I4IWG1_MICAE</name>
<organism evidence="2 3">
    <name type="scientific">Microcystis aeruginosa PCC 9701</name>
    <dbReference type="NCBI Taxonomy" id="721123"/>
    <lineage>
        <taxon>Bacteria</taxon>
        <taxon>Bacillati</taxon>
        <taxon>Cyanobacteriota</taxon>
        <taxon>Cyanophyceae</taxon>
        <taxon>Oscillatoriophycideae</taxon>
        <taxon>Chroococcales</taxon>
        <taxon>Microcystaceae</taxon>
        <taxon>Microcystis</taxon>
    </lineage>
</organism>
<dbReference type="AlphaFoldDB" id="I4IWG1"/>
<evidence type="ECO:0000256" key="1">
    <source>
        <dbReference type="SAM" id="Phobius"/>
    </source>
</evidence>
<reference evidence="2 3" key="1">
    <citation type="submission" date="2012-04" db="EMBL/GenBank/DDBJ databases">
        <authorList>
            <person name="Genoscope - CEA"/>
        </authorList>
    </citation>
    <scope>NUCLEOTIDE SEQUENCE [LARGE SCALE GENOMIC DNA]</scope>
    <source>
        <strain evidence="2 3">9701</strain>
    </source>
</reference>
<comment type="caution">
    <text evidence="2">The sequence shown here is derived from an EMBL/GenBank/DDBJ whole genome shotgun (WGS) entry which is preliminary data.</text>
</comment>
<keyword evidence="1" id="KW-1133">Transmembrane helix</keyword>
<evidence type="ECO:0000313" key="2">
    <source>
        <dbReference type="EMBL" id="CCI38635.1"/>
    </source>
</evidence>
<proteinExistence type="predicted"/>